<organism evidence="1 2">
    <name type="scientific">Metamycoplasma auris 15026</name>
    <dbReference type="NCBI Taxonomy" id="1188233"/>
    <lineage>
        <taxon>Bacteria</taxon>
        <taxon>Bacillati</taxon>
        <taxon>Mycoplasmatota</taxon>
        <taxon>Mycoplasmoidales</taxon>
        <taxon>Metamycoplasmataceae</taxon>
        <taxon>Metamycoplasma</taxon>
    </lineage>
</organism>
<keyword evidence="2" id="KW-1185">Reference proteome</keyword>
<dbReference type="Proteomes" id="UP000013131">
    <property type="component" value="Unassembled WGS sequence"/>
</dbReference>
<dbReference type="NCBIfam" id="NF045960">
    <property type="entry name" value="MHO_1580_fam"/>
    <property type="match status" value="1"/>
</dbReference>
<accession>N9UZW8</accession>
<dbReference type="RefSeq" id="WP_004424914.1">
    <property type="nucleotide sequence ID" value="NZ_AORI01000011.1"/>
</dbReference>
<dbReference type="OrthoDB" id="396807at2"/>
<evidence type="ECO:0000313" key="1">
    <source>
        <dbReference type="EMBL" id="ENY68692.1"/>
    </source>
</evidence>
<proteinExistence type="predicted"/>
<protein>
    <submittedName>
        <fullName evidence="1">Uncharacterized protein</fullName>
    </submittedName>
</protein>
<dbReference type="AlphaFoldDB" id="N9UZW8"/>
<evidence type="ECO:0000313" key="2">
    <source>
        <dbReference type="Proteomes" id="UP000013131"/>
    </source>
</evidence>
<dbReference type="eggNOG" id="ENOG5031Y4V">
    <property type="taxonomic scope" value="Bacteria"/>
</dbReference>
<dbReference type="STRING" id="1188233.MAU_4880"/>
<name>N9UZW8_9BACT</name>
<dbReference type="EMBL" id="AORI01000011">
    <property type="protein sequence ID" value="ENY68692.1"/>
    <property type="molecule type" value="Genomic_DNA"/>
</dbReference>
<gene>
    <name evidence="1" type="ORF">MAU_4880</name>
</gene>
<reference evidence="1 2" key="1">
    <citation type="journal article" date="2013" name="Genome Announc.">
        <title>Draft Genome Sequences of Mycoplasma auris and Mycoplasma yeatsii, Two Species of the Ear Canal of Caprinae.</title>
        <authorList>
            <person name="Dordet-Frisoni E."/>
            <person name="Baranowski E."/>
            <person name="Barre A."/>
            <person name="Blanchard A."/>
            <person name="Breton M."/>
            <person name="Couture C."/>
            <person name="Dupuy V."/>
            <person name="Gaurivaud P."/>
            <person name="Jacob D."/>
            <person name="Lemaitre C."/>
            <person name="Manso-Silvan L."/>
            <person name="Nikolski M."/>
            <person name="Nouvel L.X."/>
            <person name="Poumarat F."/>
            <person name="Sirand-Pugnet P."/>
            <person name="Thebault P."/>
            <person name="Theil S."/>
            <person name="Thiaucourt F."/>
            <person name="Citti C."/>
            <person name="Tardy F."/>
        </authorList>
    </citation>
    <scope>NUCLEOTIDE SEQUENCE [LARGE SCALE GENOMIC DNA]</scope>
    <source>
        <strain evidence="1 2">15026</strain>
    </source>
</reference>
<sequence length="375" mass="44986">MFIAHNQIQRQLEESNNVWTEEFIINAEQSSYLNNWSSLNELTKLRIRRIIQNDKFILAFEHHNNLEEVKEIKIEATINNQKIEMTPIYIDFKKQFLLKYNSDLDTKSKLEFKDITNINFEIYYKIGWEWYQTKRYTYWIKRNEKSKNILIKNKTDIQILSEIEVASNPDRMHKEQINHKFKTKYLNFGLKPNPLRVAYYNTKLYDLHISKIGKEDNLQYTLNESDTYNLSFSDAQIFNPYKEKYETKLNYKSFNNLEINIDSYSYYDKQTESIIVGQQNPDAKNGLLIPLKHSGIFGYQINLDLGKNLKDFKLNYSQEFPKAFFNLDDGLIKMSTKIVKGWLTDEKWHKIKYENFDKVIKHADSLDFIENIERK</sequence>
<comment type="caution">
    <text evidence="1">The sequence shown here is derived from an EMBL/GenBank/DDBJ whole genome shotgun (WGS) entry which is preliminary data.</text>
</comment>
<dbReference type="PATRIC" id="fig|1188233.3.peg.473"/>